<evidence type="ECO:0000313" key="2">
    <source>
        <dbReference type="EMBL" id="KAF2434569.1"/>
    </source>
</evidence>
<evidence type="ECO:0000313" key="3">
    <source>
        <dbReference type="Proteomes" id="UP000800235"/>
    </source>
</evidence>
<keyword evidence="1" id="KW-0175">Coiled coil</keyword>
<proteinExistence type="predicted"/>
<dbReference type="Proteomes" id="UP000800235">
    <property type="component" value="Unassembled WGS sequence"/>
</dbReference>
<accession>A0A9P4U1D8</accession>
<feature type="coiled-coil region" evidence="1">
    <location>
        <begin position="42"/>
        <end position="97"/>
    </location>
</feature>
<protein>
    <submittedName>
        <fullName evidence="2">Uncharacterized protein</fullName>
    </submittedName>
</protein>
<organism evidence="2 3">
    <name type="scientific">Tothia fuscella</name>
    <dbReference type="NCBI Taxonomy" id="1048955"/>
    <lineage>
        <taxon>Eukaryota</taxon>
        <taxon>Fungi</taxon>
        <taxon>Dikarya</taxon>
        <taxon>Ascomycota</taxon>
        <taxon>Pezizomycotina</taxon>
        <taxon>Dothideomycetes</taxon>
        <taxon>Pleosporomycetidae</taxon>
        <taxon>Venturiales</taxon>
        <taxon>Cylindrosympodiaceae</taxon>
        <taxon>Tothia</taxon>
    </lineage>
</organism>
<evidence type="ECO:0000256" key="1">
    <source>
        <dbReference type="SAM" id="Coils"/>
    </source>
</evidence>
<dbReference type="OrthoDB" id="343070at2759"/>
<sequence length="111" mass="12238">MADVIDVDAMDTGFIAASFAIPEPQIQALLDAPTAELVKSFLKSVEEKARDLERIKAEKLRSDVELQSAVRSGNARAKQLKASVDKGLKEVEELRTKLTNEELARSRSIRA</sequence>
<gene>
    <name evidence="2" type="ORF">EJ08DRAFT_471785</name>
</gene>
<reference evidence="2" key="1">
    <citation type="journal article" date="2020" name="Stud. Mycol.">
        <title>101 Dothideomycetes genomes: a test case for predicting lifestyles and emergence of pathogens.</title>
        <authorList>
            <person name="Haridas S."/>
            <person name="Albert R."/>
            <person name="Binder M."/>
            <person name="Bloem J."/>
            <person name="Labutti K."/>
            <person name="Salamov A."/>
            <person name="Andreopoulos B."/>
            <person name="Baker S."/>
            <person name="Barry K."/>
            <person name="Bills G."/>
            <person name="Bluhm B."/>
            <person name="Cannon C."/>
            <person name="Castanera R."/>
            <person name="Culley D."/>
            <person name="Daum C."/>
            <person name="Ezra D."/>
            <person name="Gonzalez J."/>
            <person name="Henrissat B."/>
            <person name="Kuo A."/>
            <person name="Liang C."/>
            <person name="Lipzen A."/>
            <person name="Lutzoni F."/>
            <person name="Magnuson J."/>
            <person name="Mondo S."/>
            <person name="Nolan M."/>
            <person name="Ohm R."/>
            <person name="Pangilinan J."/>
            <person name="Park H.-J."/>
            <person name="Ramirez L."/>
            <person name="Alfaro M."/>
            <person name="Sun H."/>
            <person name="Tritt A."/>
            <person name="Yoshinaga Y."/>
            <person name="Zwiers L.-H."/>
            <person name="Turgeon B."/>
            <person name="Goodwin S."/>
            <person name="Spatafora J."/>
            <person name="Crous P."/>
            <person name="Grigoriev I."/>
        </authorList>
    </citation>
    <scope>NUCLEOTIDE SEQUENCE</scope>
    <source>
        <strain evidence="2">CBS 130266</strain>
    </source>
</reference>
<comment type="caution">
    <text evidence="2">The sequence shown here is derived from an EMBL/GenBank/DDBJ whole genome shotgun (WGS) entry which is preliminary data.</text>
</comment>
<keyword evidence="3" id="KW-1185">Reference proteome</keyword>
<name>A0A9P4U1D8_9PEZI</name>
<dbReference type="AlphaFoldDB" id="A0A9P4U1D8"/>
<dbReference type="EMBL" id="MU007016">
    <property type="protein sequence ID" value="KAF2434569.1"/>
    <property type="molecule type" value="Genomic_DNA"/>
</dbReference>